<keyword evidence="1" id="KW-0805">Transcription regulation</keyword>
<dbReference type="Pfam" id="PF00440">
    <property type="entry name" value="TetR_N"/>
    <property type="match status" value="1"/>
</dbReference>
<keyword evidence="7" id="KW-1185">Reference proteome</keyword>
<evidence type="ECO:0000259" key="5">
    <source>
        <dbReference type="PROSITE" id="PS50977"/>
    </source>
</evidence>
<dbReference type="EMBL" id="QJSP01000007">
    <property type="protein sequence ID" value="PYE16990.1"/>
    <property type="molecule type" value="Genomic_DNA"/>
</dbReference>
<evidence type="ECO:0000256" key="3">
    <source>
        <dbReference type="ARBA" id="ARBA00023163"/>
    </source>
</evidence>
<dbReference type="SUPFAM" id="SSF46689">
    <property type="entry name" value="Homeodomain-like"/>
    <property type="match status" value="1"/>
</dbReference>
<proteinExistence type="predicted"/>
<evidence type="ECO:0000256" key="2">
    <source>
        <dbReference type="ARBA" id="ARBA00023125"/>
    </source>
</evidence>
<sequence>MQSGDRSRRQDRATQTRLALVDAALNLFSTNGFDQTTTDQIAKGAGVSPRTFFRYFPTKESVLFLGEYDFVRAFSGVYLAQPESMSELDAMAQAFITLAPGLSRQRGRITLYREAVSSSVKLIGQERKNHDTSARTVTDAIAERRKIAVADERCILLASVGMLVVERSIDRWIRSPGSVPEDVMRSEFETLHGLIGNYQDSGP</sequence>
<evidence type="ECO:0000256" key="1">
    <source>
        <dbReference type="ARBA" id="ARBA00023015"/>
    </source>
</evidence>
<evidence type="ECO:0000313" key="6">
    <source>
        <dbReference type="EMBL" id="PYE16990.1"/>
    </source>
</evidence>
<organism evidence="6 7">
    <name type="scientific">Williamsia limnetica</name>
    <dbReference type="NCBI Taxonomy" id="882452"/>
    <lineage>
        <taxon>Bacteria</taxon>
        <taxon>Bacillati</taxon>
        <taxon>Actinomycetota</taxon>
        <taxon>Actinomycetes</taxon>
        <taxon>Mycobacteriales</taxon>
        <taxon>Nocardiaceae</taxon>
        <taxon>Williamsia</taxon>
    </lineage>
</organism>
<dbReference type="InterPro" id="IPR009057">
    <property type="entry name" value="Homeodomain-like_sf"/>
</dbReference>
<dbReference type="Proteomes" id="UP000247591">
    <property type="component" value="Unassembled WGS sequence"/>
</dbReference>
<keyword evidence="3" id="KW-0804">Transcription</keyword>
<dbReference type="Gene3D" id="1.10.357.10">
    <property type="entry name" value="Tetracycline Repressor, domain 2"/>
    <property type="match status" value="1"/>
</dbReference>
<dbReference type="GO" id="GO:0003700">
    <property type="term" value="F:DNA-binding transcription factor activity"/>
    <property type="evidence" value="ECO:0007669"/>
    <property type="project" value="TreeGrafter"/>
</dbReference>
<dbReference type="AlphaFoldDB" id="A0A318RM54"/>
<dbReference type="PANTHER" id="PTHR30055:SF234">
    <property type="entry name" value="HTH-TYPE TRANSCRIPTIONAL REGULATOR BETI"/>
    <property type="match status" value="1"/>
</dbReference>
<comment type="caution">
    <text evidence="6">The sequence shown here is derived from an EMBL/GenBank/DDBJ whole genome shotgun (WGS) entry which is preliminary data.</text>
</comment>
<dbReference type="InterPro" id="IPR023772">
    <property type="entry name" value="DNA-bd_HTH_TetR-type_CS"/>
</dbReference>
<dbReference type="GO" id="GO:0000976">
    <property type="term" value="F:transcription cis-regulatory region binding"/>
    <property type="evidence" value="ECO:0007669"/>
    <property type="project" value="TreeGrafter"/>
</dbReference>
<protein>
    <submittedName>
        <fullName evidence="6">TetR family transcriptional regulator</fullName>
    </submittedName>
</protein>
<feature type="domain" description="HTH tetR-type" evidence="5">
    <location>
        <begin position="14"/>
        <end position="74"/>
    </location>
</feature>
<evidence type="ECO:0000256" key="4">
    <source>
        <dbReference type="PROSITE-ProRule" id="PRU00335"/>
    </source>
</evidence>
<dbReference type="PANTHER" id="PTHR30055">
    <property type="entry name" value="HTH-TYPE TRANSCRIPTIONAL REGULATOR RUTR"/>
    <property type="match status" value="1"/>
</dbReference>
<name>A0A318RM54_WILLI</name>
<dbReference type="InterPro" id="IPR001647">
    <property type="entry name" value="HTH_TetR"/>
</dbReference>
<accession>A0A318RM54</accession>
<dbReference type="PROSITE" id="PS50977">
    <property type="entry name" value="HTH_TETR_2"/>
    <property type="match status" value="1"/>
</dbReference>
<gene>
    <name evidence="6" type="ORF">DFR67_107235</name>
</gene>
<dbReference type="PROSITE" id="PS01081">
    <property type="entry name" value="HTH_TETR_1"/>
    <property type="match status" value="1"/>
</dbReference>
<dbReference type="PRINTS" id="PR00455">
    <property type="entry name" value="HTHTETR"/>
</dbReference>
<evidence type="ECO:0000313" key="7">
    <source>
        <dbReference type="Proteomes" id="UP000247591"/>
    </source>
</evidence>
<dbReference type="InterPro" id="IPR050109">
    <property type="entry name" value="HTH-type_TetR-like_transc_reg"/>
</dbReference>
<keyword evidence="2 4" id="KW-0238">DNA-binding</keyword>
<reference evidence="6 7" key="1">
    <citation type="submission" date="2018-06" db="EMBL/GenBank/DDBJ databases">
        <title>Genomic Encyclopedia of Type Strains, Phase IV (KMG-IV): sequencing the most valuable type-strain genomes for metagenomic binning, comparative biology and taxonomic classification.</title>
        <authorList>
            <person name="Goeker M."/>
        </authorList>
    </citation>
    <scope>NUCLEOTIDE SEQUENCE [LARGE SCALE GENOMIC DNA]</scope>
    <source>
        <strain evidence="6 7">DSM 45521</strain>
    </source>
</reference>
<feature type="DNA-binding region" description="H-T-H motif" evidence="4">
    <location>
        <begin position="37"/>
        <end position="56"/>
    </location>
</feature>
<dbReference type="RefSeq" id="WP_110470051.1">
    <property type="nucleotide sequence ID" value="NZ_QJSP01000007.1"/>
</dbReference>
<dbReference type="OrthoDB" id="3787664at2"/>